<dbReference type="Gene3D" id="2.130.10.10">
    <property type="entry name" value="YVTN repeat-like/Quinoprotein amine dehydrogenase"/>
    <property type="match status" value="1"/>
</dbReference>
<proteinExistence type="predicted"/>
<evidence type="ECO:0008006" key="2">
    <source>
        <dbReference type="Google" id="ProtNLM"/>
    </source>
</evidence>
<dbReference type="AlphaFoldDB" id="A0A381VBK0"/>
<protein>
    <recommendedName>
        <fullName evidence="2">SMP-30/Gluconolactonase/LRE-like region domain-containing protein</fullName>
    </recommendedName>
</protein>
<name>A0A381VBK0_9ZZZZ</name>
<reference evidence="1" key="1">
    <citation type="submission" date="2018-05" db="EMBL/GenBank/DDBJ databases">
        <authorList>
            <person name="Lanie J.A."/>
            <person name="Ng W.-L."/>
            <person name="Kazmierczak K.M."/>
            <person name="Andrzejewski T.M."/>
            <person name="Davidsen T.M."/>
            <person name="Wayne K.J."/>
            <person name="Tettelin H."/>
            <person name="Glass J.I."/>
            <person name="Rusch D."/>
            <person name="Podicherti R."/>
            <person name="Tsui H.-C.T."/>
            <person name="Winkler M.E."/>
        </authorList>
    </citation>
    <scope>NUCLEOTIDE SEQUENCE</scope>
</reference>
<dbReference type="SUPFAM" id="SSF63825">
    <property type="entry name" value="YWTD domain"/>
    <property type="match status" value="1"/>
</dbReference>
<accession>A0A381VBK0</accession>
<evidence type="ECO:0000313" key="1">
    <source>
        <dbReference type="EMBL" id="SVA37361.1"/>
    </source>
</evidence>
<dbReference type="EMBL" id="UINC01008294">
    <property type="protein sequence ID" value="SVA37361.1"/>
    <property type="molecule type" value="Genomic_DNA"/>
</dbReference>
<sequence>MMKANVKVLFKTPVRMPNGLQWFENELFVMDQLTDDIYVLGDNGEVIRIINTETENGSGIAVGGGFIWTACNGTASARPPRPTDNHISKVRKIDLVSGETVDLFNTPDGGGIHGLEWEDGNIWITAFNPKSLVLIDGTSFEIIRKFSCDLNVLHGLALDGEGIWCSDRAEKLVVKFHKKTGEKMEELKLPTDGPDPHGLTIREGQLWYSDADFPMAQGMRGYPEIGVISYQ</sequence>
<organism evidence="1">
    <name type="scientific">marine metagenome</name>
    <dbReference type="NCBI Taxonomy" id="408172"/>
    <lineage>
        <taxon>unclassified sequences</taxon>
        <taxon>metagenomes</taxon>
        <taxon>ecological metagenomes</taxon>
    </lineage>
</organism>
<dbReference type="InterPro" id="IPR015943">
    <property type="entry name" value="WD40/YVTN_repeat-like_dom_sf"/>
</dbReference>
<gene>
    <name evidence="1" type="ORF">METZ01_LOCUS90215</name>
</gene>